<evidence type="ECO:0000313" key="2">
    <source>
        <dbReference type="Proteomes" id="UP000315783"/>
    </source>
</evidence>
<sequence length="120" mass="12965">MMGEDGKVPPPTGFPLTISAHWLHRALALPQLHVACCPSLAPPWPLADKELPDHSRNLFPPNICSSSPSFIPVPEVSGSISISTIPRLVPSNSVPFNTSLASYQDAHVAPRWLPRHMSSS</sequence>
<dbReference type="AlphaFoldDB" id="A0A545V2S0"/>
<comment type="caution">
    <text evidence="1">The sequence shown here is derived from an EMBL/GenBank/DDBJ whole genome shotgun (WGS) entry which is preliminary data.</text>
</comment>
<keyword evidence="2" id="KW-1185">Reference proteome</keyword>
<gene>
    <name evidence="1" type="ORF">IF1G_05826</name>
</gene>
<protein>
    <submittedName>
        <fullName evidence="1">Uncharacterized protein</fullName>
    </submittedName>
</protein>
<evidence type="ECO:0000313" key="1">
    <source>
        <dbReference type="EMBL" id="TQV95997.1"/>
    </source>
</evidence>
<proteinExistence type="predicted"/>
<organism evidence="1 2">
    <name type="scientific">Cordyceps javanica</name>
    <dbReference type="NCBI Taxonomy" id="43265"/>
    <lineage>
        <taxon>Eukaryota</taxon>
        <taxon>Fungi</taxon>
        <taxon>Dikarya</taxon>
        <taxon>Ascomycota</taxon>
        <taxon>Pezizomycotina</taxon>
        <taxon>Sordariomycetes</taxon>
        <taxon>Hypocreomycetidae</taxon>
        <taxon>Hypocreales</taxon>
        <taxon>Cordycipitaceae</taxon>
        <taxon>Cordyceps</taxon>
    </lineage>
</organism>
<name>A0A545V2S0_9HYPO</name>
<dbReference type="EMBL" id="SPUK01000007">
    <property type="protein sequence ID" value="TQV95997.1"/>
    <property type="molecule type" value="Genomic_DNA"/>
</dbReference>
<reference evidence="1 2" key="1">
    <citation type="journal article" date="2019" name="Appl. Microbiol. Biotechnol.">
        <title>Genome sequence of Isaria javanica and comparative genome analysis insights into family S53 peptidase evolution in fungal entomopathogens.</title>
        <authorList>
            <person name="Lin R."/>
            <person name="Zhang X."/>
            <person name="Xin B."/>
            <person name="Zou M."/>
            <person name="Gao Y."/>
            <person name="Qin F."/>
            <person name="Hu Q."/>
            <person name="Xie B."/>
            <person name="Cheng X."/>
        </authorList>
    </citation>
    <scope>NUCLEOTIDE SEQUENCE [LARGE SCALE GENOMIC DNA]</scope>
    <source>
        <strain evidence="1 2">IJ1G</strain>
    </source>
</reference>
<dbReference type="Proteomes" id="UP000315783">
    <property type="component" value="Unassembled WGS sequence"/>
</dbReference>
<accession>A0A545V2S0</accession>